<reference evidence="2 3" key="1">
    <citation type="journal article" date="2013" name="PLoS Genet.">
        <title>Distinctive expansion of potential virulence genes in the genome of the oomycete fish pathogen Saprolegnia parasitica.</title>
        <authorList>
            <person name="Jiang R.H."/>
            <person name="de Bruijn I."/>
            <person name="Haas B.J."/>
            <person name="Belmonte R."/>
            <person name="Lobach L."/>
            <person name="Christie J."/>
            <person name="van den Ackerveken G."/>
            <person name="Bottin A."/>
            <person name="Bulone V."/>
            <person name="Diaz-Moreno S.M."/>
            <person name="Dumas B."/>
            <person name="Fan L."/>
            <person name="Gaulin E."/>
            <person name="Govers F."/>
            <person name="Grenville-Briggs L.J."/>
            <person name="Horner N.R."/>
            <person name="Levin J.Z."/>
            <person name="Mammella M."/>
            <person name="Meijer H.J."/>
            <person name="Morris P."/>
            <person name="Nusbaum C."/>
            <person name="Oome S."/>
            <person name="Phillips A.J."/>
            <person name="van Rooyen D."/>
            <person name="Rzeszutek E."/>
            <person name="Saraiva M."/>
            <person name="Secombes C.J."/>
            <person name="Seidl M.F."/>
            <person name="Snel B."/>
            <person name="Stassen J.H."/>
            <person name="Sykes S."/>
            <person name="Tripathy S."/>
            <person name="van den Berg H."/>
            <person name="Vega-Arreguin J.C."/>
            <person name="Wawra S."/>
            <person name="Young S.K."/>
            <person name="Zeng Q."/>
            <person name="Dieguez-Uribeondo J."/>
            <person name="Russ C."/>
            <person name="Tyler B.M."/>
            <person name="van West P."/>
        </authorList>
    </citation>
    <scope>NUCLEOTIDE SEQUENCE [LARGE SCALE GENOMIC DNA]</scope>
    <source>
        <strain evidence="2 3">CBS 223.65</strain>
    </source>
</reference>
<feature type="region of interest" description="Disordered" evidence="1">
    <location>
        <begin position="1"/>
        <end position="21"/>
    </location>
</feature>
<feature type="region of interest" description="Disordered" evidence="1">
    <location>
        <begin position="66"/>
        <end position="95"/>
    </location>
</feature>
<organism evidence="2 3">
    <name type="scientific">Saprolegnia parasitica (strain CBS 223.65)</name>
    <dbReference type="NCBI Taxonomy" id="695850"/>
    <lineage>
        <taxon>Eukaryota</taxon>
        <taxon>Sar</taxon>
        <taxon>Stramenopiles</taxon>
        <taxon>Oomycota</taxon>
        <taxon>Saprolegniomycetes</taxon>
        <taxon>Saprolegniales</taxon>
        <taxon>Saprolegniaceae</taxon>
        <taxon>Saprolegnia</taxon>
    </lineage>
</organism>
<protein>
    <submittedName>
        <fullName evidence="2">Uncharacterized protein</fullName>
    </submittedName>
</protein>
<accession>A0A067BIY9</accession>
<dbReference type="KEGG" id="spar:SPRG_17814"/>
<dbReference type="RefSeq" id="XP_012212610.1">
    <property type="nucleotide sequence ID" value="XM_012357220.1"/>
</dbReference>
<keyword evidence="3" id="KW-1185">Reference proteome</keyword>
<dbReference type="EMBL" id="KK583982">
    <property type="protein sequence ID" value="KDO16680.1"/>
    <property type="molecule type" value="Genomic_DNA"/>
</dbReference>
<dbReference type="GeneID" id="24139344"/>
<dbReference type="OrthoDB" id="10580662at2759"/>
<feature type="non-terminal residue" evidence="2">
    <location>
        <position position="125"/>
    </location>
</feature>
<evidence type="ECO:0000313" key="3">
    <source>
        <dbReference type="Proteomes" id="UP000030745"/>
    </source>
</evidence>
<gene>
    <name evidence="2" type="ORF">SPRG_17814</name>
</gene>
<evidence type="ECO:0000313" key="2">
    <source>
        <dbReference type="EMBL" id="KDO16680.1"/>
    </source>
</evidence>
<name>A0A067BIY9_SAPPC</name>
<dbReference type="Proteomes" id="UP000030745">
    <property type="component" value="Unassembled WGS sequence"/>
</dbReference>
<dbReference type="VEuPathDB" id="FungiDB:SPRG_17814"/>
<evidence type="ECO:0000256" key="1">
    <source>
        <dbReference type="SAM" id="MobiDB-lite"/>
    </source>
</evidence>
<dbReference type="AlphaFoldDB" id="A0A067BIY9"/>
<sequence>MASTTVGKPVFSRPPSARSSTRAYVKCPNEDKVVCAIETKGDKPIYFRNQCFLDIGKCLNSGLSTLSARANPSRSRPTMPCGHPRDKADAAGGPDDVWDATDFYIDEDVSVDGEMPETANGTMTT</sequence>
<feature type="compositionally biased region" description="Polar residues" evidence="1">
    <location>
        <begin position="66"/>
        <end position="76"/>
    </location>
</feature>
<proteinExistence type="predicted"/>